<dbReference type="AlphaFoldDB" id="A0A1H7MVL4"/>
<dbReference type="Proteomes" id="UP000199283">
    <property type="component" value="Unassembled WGS sequence"/>
</dbReference>
<gene>
    <name evidence="3" type="ORF">SAMN04488526_2064</name>
</gene>
<dbReference type="Pfam" id="PF13202">
    <property type="entry name" value="EF-hand_5"/>
    <property type="match status" value="2"/>
</dbReference>
<dbReference type="InterPro" id="IPR018247">
    <property type="entry name" value="EF_Hand_1_Ca_BS"/>
</dbReference>
<accession>A0A1H7MVL4</accession>
<evidence type="ECO:0000256" key="1">
    <source>
        <dbReference type="SAM" id="SignalP"/>
    </source>
</evidence>
<dbReference type="InterPro" id="IPR002048">
    <property type="entry name" value="EF_hand_dom"/>
</dbReference>
<feature type="signal peptide" evidence="1">
    <location>
        <begin position="1"/>
        <end position="25"/>
    </location>
</feature>
<dbReference type="InterPro" id="IPR011992">
    <property type="entry name" value="EF-hand-dom_pair"/>
</dbReference>
<name>A0A1H7MVL4_9RHOB</name>
<dbReference type="EMBL" id="FNZQ01000003">
    <property type="protein sequence ID" value="SEL14715.1"/>
    <property type="molecule type" value="Genomic_DNA"/>
</dbReference>
<sequence>MTLSNAGKLMLLTSAFALSVGSAMAQASWDQNADGSLNPQEFVSGFGALDKFSTFDADGSVQLDQAEWDTGLGDVGEYANMDLNGDGGVDEAEFNALLFNRYDGDGSGTLDAEEIAMVEADLAEDGLLAR</sequence>
<dbReference type="SUPFAM" id="SSF47473">
    <property type="entry name" value="EF-hand"/>
    <property type="match status" value="1"/>
</dbReference>
<dbReference type="Gene3D" id="1.10.238.10">
    <property type="entry name" value="EF-hand"/>
    <property type="match status" value="1"/>
</dbReference>
<dbReference type="PROSITE" id="PS00018">
    <property type="entry name" value="EF_HAND_1"/>
    <property type="match status" value="2"/>
</dbReference>
<dbReference type="RefSeq" id="WP_092762450.1">
    <property type="nucleotide sequence ID" value="NZ_FNZQ01000003.1"/>
</dbReference>
<evidence type="ECO:0000313" key="4">
    <source>
        <dbReference type="Proteomes" id="UP000199283"/>
    </source>
</evidence>
<reference evidence="3 4" key="1">
    <citation type="submission" date="2016-10" db="EMBL/GenBank/DDBJ databases">
        <authorList>
            <person name="de Groot N.N."/>
        </authorList>
    </citation>
    <scope>NUCLEOTIDE SEQUENCE [LARGE SCALE GENOMIC DNA]</scope>
    <source>
        <strain evidence="3 4">DSM 14858</strain>
    </source>
</reference>
<feature type="domain" description="EF-hand" evidence="2">
    <location>
        <begin position="98"/>
        <end position="115"/>
    </location>
</feature>
<proteinExistence type="predicted"/>
<protein>
    <submittedName>
        <fullName evidence="3">EF hand</fullName>
    </submittedName>
</protein>
<dbReference type="GO" id="GO:0005509">
    <property type="term" value="F:calcium ion binding"/>
    <property type="evidence" value="ECO:0007669"/>
    <property type="project" value="InterPro"/>
</dbReference>
<evidence type="ECO:0000313" key="3">
    <source>
        <dbReference type="EMBL" id="SEL14715.1"/>
    </source>
</evidence>
<feature type="domain" description="EF-hand" evidence="2">
    <location>
        <begin position="81"/>
        <end position="97"/>
    </location>
</feature>
<organism evidence="3 4">
    <name type="scientific">Jannaschia helgolandensis</name>
    <dbReference type="NCBI Taxonomy" id="188906"/>
    <lineage>
        <taxon>Bacteria</taxon>
        <taxon>Pseudomonadati</taxon>
        <taxon>Pseudomonadota</taxon>
        <taxon>Alphaproteobacteria</taxon>
        <taxon>Rhodobacterales</taxon>
        <taxon>Roseobacteraceae</taxon>
        <taxon>Jannaschia</taxon>
    </lineage>
</organism>
<keyword evidence="4" id="KW-1185">Reference proteome</keyword>
<feature type="chain" id="PRO_5011645621" evidence="1">
    <location>
        <begin position="26"/>
        <end position="130"/>
    </location>
</feature>
<evidence type="ECO:0000259" key="2">
    <source>
        <dbReference type="Pfam" id="PF13202"/>
    </source>
</evidence>
<keyword evidence="1" id="KW-0732">Signal</keyword>